<evidence type="ECO:0000313" key="2">
    <source>
        <dbReference type="EMBL" id="HCO23408.1"/>
    </source>
</evidence>
<organism evidence="2 3">
    <name type="scientific">Gimesia maris</name>
    <dbReference type="NCBI Taxonomy" id="122"/>
    <lineage>
        <taxon>Bacteria</taxon>
        <taxon>Pseudomonadati</taxon>
        <taxon>Planctomycetota</taxon>
        <taxon>Planctomycetia</taxon>
        <taxon>Planctomycetales</taxon>
        <taxon>Planctomycetaceae</taxon>
        <taxon>Gimesia</taxon>
    </lineage>
</organism>
<dbReference type="Proteomes" id="UP000263642">
    <property type="component" value="Unassembled WGS sequence"/>
</dbReference>
<dbReference type="PANTHER" id="PTHR35889:SF3">
    <property type="entry name" value="F-BOX DOMAIN-CONTAINING PROTEIN"/>
    <property type="match status" value="1"/>
</dbReference>
<name>A0A3D3R5G4_9PLAN</name>
<evidence type="ECO:0000259" key="1">
    <source>
        <dbReference type="Pfam" id="PF07587"/>
    </source>
</evidence>
<accession>A0A3D3R5G4</accession>
<gene>
    <name evidence="2" type="ORF">DIT97_10245</name>
</gene>
<feature type="non-terminal residue" evidence="2">
    <location>
        <position position="141"/>
    </location>
</feature>
<evidence type="ECO:0000313" key="3">
    <source>
        <dbReference type="Proteomes" id="UP000263642"/>
    </source>
</evidence>
<feature type="domain" description="DUF1553" evidence="1">
    <location>
        <begin position="48"/>
        <end position="138"/>
    </location>
</feature>
<sequence length="141" mass="16103">MKIVYYPKPRDLNVFIRGNAANLGELVPRRFVRVLSEGQPEPFRNGSGRLELAQKIANRDNPLTARVMVNRIWQHHFGEGLVDTPSNYGKTGSLPSHPELLDDLAVWFMDEGWSMKKLHRLIMLSATYQQSSNIELSEAQQ</sequence>
<dbReference type="AlphaFoldDB" id="A0A3D3R5G4"/>
<dbReference type="EMBL" id="DQAY01000059">
    <property type="protein sequence ID" value="HCO23408.1"/>
    <property type="molecule type" value="Genomic_DNA"/>
</dbReference>
<reference evidence="2 3" key="1">
    <citation type="journal article" date="2018" name="Nat. Biotechnol.">
        <title>A standardized bacterial taxonomy based on genome phylogeny substantially revises the tree of life.</title>
        <authorList>
            <person name="Parks D.H."/>
            <person name="Chuvochina M."/>
            <person name="Waite D.W."/>
            <person name="Rinke C."/>
            <person name="Skarshewski A."/>
            <person name="Chaumeil P.A."/>
            <person name="Hugenholtz P."/>
        </authorList>
    </citation>
    <scope>NUCLEOTIDE SEQUENCE [LARGE SCALE GENOMIC DNA]</scope>
    <source>
        <strain evidence="2">UBA9375</strain>
    </source>
</reference>
<dbReference type="Pfam" id="PF07587">
    <property type="entry name" value="PSD1"/>
    <property type="match status" value="1"/>
</dbReference>
<proteinExistence type="predicted"/>
<comment type="caution">
    <text evidence="2">The sequence shown here is derived from an EMBL/GenBank/DDBJ whole genome shotgun (WGS) entry which is preliminary data.</text>
</comment>
<protein>
    <recommendedName>
        <fullName evidence="1">DUF1553 domain-containing protein</fullName>
    </recommendedName>
</protein>
<dbReference type="PANTHER" id="PTHR35889">
    <property type="entry name" value="CYCLOINULO-OLIGOSACCHARIDE FRUCTANOTRANSFERASE-RELATED"/>
    <property type="match status" value="1"/>
</dbReference>
<dbReference type="InterPro" id="IPR022655">
    <property type="entry name" value="DUF1553"/>
</dbReference>